<dbReference type="STRING" id="97359.A0A550CG43"/>
<reference evidence="2 3" key="1">
    <citation type="journal article" date="2019" name="New Phytol.">
        <title>Comparative genomics reveals unique wood-decay strategies and fruiting body development in the Schizophyllaceae.</title>
        <authorList>
            <person name="Almasi E."/>
            <person name="Sahu N."/>
            <person name="Krizsan K."/>
            <person name="Balint B."/>
            <person name="Kovacs G.M."/>
            <person name="Kiss B."/>
            <person name="Cseklye J."/>
            <person name="Drula E."/>
            <person name="Henrissat B."/>
            <person name="Nagy I."/>
            <person name="Chovatia M."/>
            <person name="Adam C."/>
            <person name="LaButti K."/>
            <person name="Lipzen A."/>
            <person name="Riley R."/>
            <person name="Grigoriev I.V."/>
            <person name="Nagy L.G."/>
        </authorList>
    </citation>
    <scope>NUCLEOTIDE SEQUENCE [LARGE SCALE GENOMIC DNA]</scope>
    <source>
        <strain evidence="2 3">NL-1724</strain>
    </source>
</reference>
<evidence type="ECO:0000313" key="2">
    <source>
        <dbReference type="EMBL" id="TRM63646.1"/>
    </source>
</evidence>
<evidence type="ECO:0000256" key="1">
    <source>
        <dbReference type="SAM" id="MobiDB-lite"/>
    </source>
</evidence>
<keyword evidence="3" id="KW-1185">Reference proteome</keyword>
<accession>A0A550CG43</accession>
<dbReference type="Gene3D" id="3.10.450.240">
    <property type="match status" value="1"/>
</dbReference>
<dbReference type="OrthoDB" id="19619at2759"/>
<evidence type="ECO:0008006" key="4">
    <source>
        <dbReference type="Google" id="ProtNLM"/>
    </source>
</evidence>
<proteinExistence type="predicted"/>
<dbReference type="AlphaFoldDB" id="A0A550CG43"/>
<protein>
    <recommendedName>
        <fullName evidence="4">Tim44-like domain-containing protein</fullName>
    </recommendedName>
</protein>
<evidence type="ECO:0000313" key="3">
    <source>
        <dbReference type="Proteomes" id="UP000320762"/>
    </source>
</evidence>
<sequence>MNAAATCRRLARRPPPATALTHVRRYASRPATPTGGRQPTTVAGRGHVTKMKTAAAPKHAPQRAQHPESVRTAPSKTEVAQAATRRAGEASSVAGIEAPRGKGESVEDILRRWQELQPRAGGGASLAQVLRQANATRRAAGQAQEKAKTDSMEYEDRVASLLDQIEYMTNAGHDPFAGDLGTMDVLIPVRAGSLMSKLGWDTIADNVRNHLKSASSMMSLMSKSPSSLTFDAPRRPFLSSWSRPGWLGGSPETAKLRQLGLQEPWKQSQDQSQAGTVAQINTDGSVVPLPRAPPRAPSLWRRFTRYFHPWFSGVRSPWLAGMTREMEAAYVETLRAAAAGDNDTVRKYTCHKYQETALKLRDLLPQARVHIFTLHAFERPTQILSIRAHEMYIASKPPKHGDRFMIQALAKVDSWQSIESYDGKGYPLHLTEAQKQEFGTIQPGRRYPAIPRRVTEYLVFERKNWQDMPWAVREETWVPKGAVEKV</sequence>
<feature type="region of interest" description="Disordered" evidence="1">
    <location>
        <begin position="50"/>
        <end position="76"/>
    </location>
</feature>
<gene>
    <name evidence="2" type="ORF">BD626DRAFT_494955</name>
</gene>
<organism evidence="2 3">
    <name type="scientific">Schizophyllum amplum</name>
    <dbReference type="NCBI Taxonomy" id="97359"/>
    <lineage>
        <taxon>Eukaryota</taxon>
        <taxon>Fungi</taxon>
        <taxon>Dikarya</taxon>
        <taxon>Basidiomycota</taxon>
        <taxon>Agaricomycotina</taxon>
        <taxon>Agaricomycetes</taxon>
        <taxon>Agaricomycetidae</taxon>
        <taxon>Agaricales</taxon>
        <taxon>Schizophyllaceae</taxon>
        <taxon>Schizophyllum</taxon>
    </lineage>
</organism>
<comment type="caution">
    <text evidence="2">The sequence shown here is derived from an EMBL/GenBank/DDBJ whole genome shotgun (WGS) entry which is preliminary data.</text>
</comment>
<name>A0A550CG43_9AGAR</name>
<dbReference type="Proteomes" id="UP000320762">
    <property type="component" value="Unassembled WGS sequence"/>
</dbReference>
<dbReference type="EMBL" id="VDMD01000009">
    <property type="protein sequence ID" value="TRM63646.1"/>
    <property type="molecule type" value="Genomic_DNA"/>
</dbReference>